<name>A0A7S3AE70_9EUKA</name>
<keyword evidence="2" id="KW-0472">Membrane</keyword>
<keyword evidence="2" id="KW-1133">Transmembrane helix</keyword>
<feature type="transmembrane region" description="Helical" evidence="2">
    <location>
        <begin position="80"/>
        <end position="100"/>
    </location>
</feature>
<evidence type="ECO:0000256" key="3">
    <source>
        <dbReference type="SAM" id="SignalP"/>
    </source>
</evidence>
<feature type="signal peptide" evidence="3">
    <location>
        <begin position="1"/>
        <end position="20"/>
    </location>
</feature>
<gene>
    <name evidence="4" type="ORF">HERI1096_LOCUS2644</name>
</gene>
<keyword evidence="2" id="KW-0812">Transmembrane</keyword>
<feature type="coiled-coil region" evidence="1">
    <location>
        <begin position="100"/>
        <end position="156"/>
    </location>
</feature>
<sequence>MRHVSLCCATVVAVATLSAAILYPKTPAPASPPSTAPSPQRGVLVSVGQLSIHWGAKEVAAAQPPPATPSQPLNALTRTAIVLSCVALAICMIGGMRLVFDEHAREIAALQERFQQALEELATDKLPQAEETNDEIEQLRATMDTHRRALRAANLALLISGSINRVLARNQLFSVHAAFGSWVDHAAKCAAAAKAKKLDKRLQDQKRASDGALRATILGSLSQSAAQQRR</sequence>
<keyword evidence="1" id="KW-0175">Coiled coil</keyword>
<evidence type="ECO:0000313" key="4">
    <source>
        <dbReference type="EMBL" id="CAE0101650.1"/>
    </source>
</evidence>
<protein>
    <submittedName>
        <fullName evidence="4">Uncharacterized protein</fullName>
    </submittedName>
</protein>
<feature type="chain" id="PRO_5031493189" evidence="3">
    <location>
        <begin position="21"/>
        <end position="230"/>
    </location>
</feature>
<keyword evidence="3" id="KW-0732">Signal</keyword>
<accession>A0A7S3AE70</accession>
<dbReference type="AlphaFoldDB" id="A0A7S3AE70"/>
<evidence type="ECO:0000256" key="1">
    <source>
        <dbReference type="SAM" id="Coils"/>
    </source>
</evidence>
<organism evidence="4">
    <name type="scientific">Haptolina ericina</name>
    <dbReference type="NCBI Taxonomy" id="156174"/>
    <lineage>
        <taxon>Eukaryota</taxon>
        <taxon>Haptista</taxon>
        <taxon>Haptophyta</taxon>
        <taxon>Prymnesiophyceae</taxon>
        <taxon>Prymnesiales</taxon>
        <taxon>Prymnesiaceae</taxon>
        <taxon>Haptolina</taxon>
    </lineage>
</organism>
<proteinExistence type="predicted"/>
<evidence type="ECO:0000256" key="2">
    <source>
        <dbReference type="SAM" id="Phobius"/>
    </source>
</evidence>
<reference evidence="4" key="1">
    <citation type="submission" date="2021-01" db="EMBL/GenBank/DDBJ databases">
        <authorList>
            <person name="Corre E."/>
            <person name="Pelletier E."/>
            <person name="Niang G."/>
            <person name="Scheremetjew M."/>
            <person name="Finn R."/>
            <person name="Kale V."/>
            <person name="Holt S."/>
            <person name="Cochrane G."/>
            <person name="Meng A."/>
            <person name="Brown T."/>
            <person name="Cohen L."/>
        </authorList>
    </citation>
    <scope>NUCLEOTIDE SEQUENCE</scope>
    <source>
        <strain evidence="4">CCMP281</strain>
    </source>
</reference>
<dbReference type="EMBL" id="HBHX01004894">
    <property type="protein sequence ID" value="CAE0101650.1"/>
    <property type="molecule type" value="Transcribed_RNA"/>
</dbReference>